<dbReference type="InterPro" id="IPR012677">
    <property type="entry name" value="Nucleotide-bd_a/b_plait_sf"/>
</dbReference>
<evidence type="ECO:0000256" key="5">
    <source>
        <dbReference type="ARBA" id="ARBA00022845"/>
    </source>
</evidence>
<evidence type="ECO:0000256" key="3">
    <source>
        <dbReference type="ARBA" id="ARBA00022490"/>
    </source>
</evidence>
<comment type="subcellular location">
    <subcellularLocation>
        <location evidence="1">Cytoplasm</location>
    </subcellularLocation>
</comment>
<dbReference type="Proteomes" id="UP000015101">
    <property type="component" value="Unassembled WGS sequence"/>
</dbReference>
<dbReference type="SMART" id="SM00360">
    <property type="entry name" value="RRM"/>
    <property type="match status" value="1"/>
</dbReference>
<protein>
    <recommendedName>
        <fullName evidence="10">RRM domain-containing protein</fullName>
    </recommendedName>
</protein>
<keyword evidence="4" id="KW-0221">Differentiation</keyword>
<evidence type="ECO:0000259" key="10">
    <source>
        <dbReference type="PROSITE" id="PS50102"/>
    </source>
</evidence>
<dbReference type="KEGG" id="hro:HELRODRAFT_159632"/>
<dbReference type="EnsemblMetazoa" id="HelroT159632">
    <property type="protein sequence ID" value="HelroP159632"/>
    <property type="gene ID" value="HelroG159632"/>
</dbReference>
<dbReference type="GO" id="GO:0007283">
    <property type="term" value="P:spermatogenesis"/>
    <property type="evidence" value="ECO:0007669"/>
    <property type="project" value="UniProtKB-KW"/>
</dbReference>
<dbReference type="EMBL" id="KB095811">
    <property type="protein sequence ID" value="ESO13037.1"/>
    <property type="molecule type" value="Genomic_DNA"/>
</dbReference>
<keyword evidence="2" id="KW-0217">Developmental protein</keyword>
<keyword evidence="13" id="KW-1185">Reference proteome</keyword>
<evidence type="ECO:0000313" key="12">
    <source>
        <dbReference type="EnsemblMetazoa" id="HelroP159632"/>
    </source>
</evidence>
<dbReference type="Gene3D" id="3.30.70.330">
    <property type="match status" value="1"/>
</dbReference>
<keyword evidence="6" id="KW-0744">Spermatogenesis</keyword>
<reference evidence="13" key="1">
    <citation type="submission" date="2012-12" db="EMBL/GenBank/DDBJ databases">
        <authorList>
            <person name="Hellsten U."/>
            <person name="Grimwood J."/>
            <person name="Chapman J.A."/>
            <person name="Shapiro H."/>
            <person name="Aerts A."/>
            <person name="Otillar R.P."/>
            <person name="Terry A.Y."/>
            <person name="Boore J.L."/>
            <person name="Simakov O."/>
            <person name="Marletaz F."/>
            <person name="Cho S.-J."/>
            <person name="Edsinger-Gonzales E."/>
            <person name="Havlak P."/>
            <person name="Kuo D.-H."/>
            <person name="Larsson T."/>
            <person name="Lv J."/>
            <person name="Arendt D."/>
            <person name="Savage R."/>
            <person name="Osoegawa K."/>
            <person name="de Jong P."/>
            <person name="Lindberg D.R."/>
            <person name="Seaver E.C."/>
            <person name="Weisblat D.A."/>
            <person name="Putnam N.H."/>
            <person name="Grigoriev I.V."/>
            <person name="Rokhsar D.S."/>
        </authorList>
    </citation>
    <scope>NUCLEOTIDE SEQUENCE</scope>
</reference>
<dbReference type="CTD" id="20198397"/>
<gene>
    <name evidence="12" type="primary">20198397</name>
    <name evidence="11" type="ORF">HELRODRAFT_159632</name>
</gene>
<dbReference type="GO" id="GO:0051321">
    <property type="term" value="P:meiotic cell cycle"/>
    <property type="evidence" value="ECO:0007669"/>
    <property type="project" value="UniProtKB-ARBA"/>
</dbReference>
<dbReference type="STRING" id="6412.T1EP97"/>
<dbReference type="GO" id="GO:0070935">
    <property type="term" value="P:3'-UTR-mediated mRNA stabilization"/>
    <property type="evidence" value="ECO:0000318"/>
    <property type="project" value="GO_Central"/>
</dbReference>
<evidence type="ECO:0000313" key="13">
    <source>
        <dbReference type="Proteomes" id="UP000015101"/>
    </source>
</evidence>
<keyword evidence="5" id="KW-0810">Translation regulation</keyword>
<proteinExistence type="predicted"/>
<dbReference type="GO" id="GO:0045948">
    <property type="term" value="P:positive regulation of translational initiation"/>
    <property type="evidence" value="ECO:0000318"/>
    <property type="project" value="GO_Central"/>
</dbReference>
<dbReference type="GeneID" id="20198397"/>
<dbReference type="HOGENOM" id="CLU_499937_0_0_1"/>
<feature type="region of interest" description="Disordered" evidence="9">
    <location>
        <begin position="452"/>
        <end position="474"/>
    </location>
</feature>
<dbReference type="Pfam" id="PF00076">
    <property type="entry name" value="RRM_1"/>
    <property type="match status" value="1"/>
</dbReference>
<evidence type="ECO:0000256" key="7">
    <source>
        <dbReference type="ARBA" id="ARBA00022884"/>
    </source>
</evidence>
<evidence type="ECO:0000256" key="1">
    <source>
        <dbReference type="ARBA" id="ARBA00004496"/>
    </source>
</evidence>
<evidence type="ECO:0000256" key="8">
    <source>
        <dbReference type="PROSITE-ProRule" id="PRU00176"/>
    </source>
</evidence>
<organism evidence="12 13">
    <name type="scientific">Helobdella robusta</name>
    <name type="common">Californian leech</name>
    <dbReference type="NCBI Taxonomy" id="6412"/>
    <lineage>
        <taxon>Eukaryota</taxon>
        <taxon>Metazoa</taxon>
        <taxon>Spiralia</taxon>
        <taxon>Lophotrochozoa</taxon>
        <taxon>Annelida</taxon>
        <taxon>Clitellata</taxon>
        <taxon>Hirudinea</taxon>
        <taxon>Rhynchobdellida</taxon>
        <taxon>Glossiphoniidae</taxon>
        <taxon>Helobdella</taxon>
    </lineage>
</organism>
<evidence type="ECO:0000256" key="2">
    <source>
        <dbReference type="ARBA" id="ARBA00022473"/>
    </source>
</evidence>
<dbReference type="InterPro" id="IPR035979">
    <property type="entry name" value="RBD_domain_sf"/>
</dbReference>
<dbReference type="EMBL" id="AMQM01000288">
    <property type="status" value="NOT_ANNOTATED_CDS"/>
    <property type="molecule type" value="Genomic_DNA"/>
</dbReference>
<dbReference type="GO" id="GO:0008494">
    <property type="term" value="F:translation activator activity"/>
    <property type="evidence" value="ECO:0000318"/>
    <property type="project" value="GO_Central"/>
</dbReference>
<dbReference type="InterPro" id="IPR034988">
    <property type="entry name" value="DAZ_BOULE_RRM"/>
</dbReference>
<dbReference type="CDD" id="cd12412">
    <property type="entry name" value="RRM_DAZL_BOULE"/>
    <property type="match status" value="1"/>
</dbReference>
<keyword evidence="7 8" id="KW-0694">RNA-binding</keyword>
<evidence type="ECO:0000256" key="4">
    <source>
        <dbReference type="ARBA" id="ARBA00022782"/>
    </source>
</evidence>
<evidence type="ECO:0000256" key="6">
    <source>
        <dbReference type="ARBA" id="ARBA00022871"/>
    </source>
</evidence>
<dbReference type="eggNOG" id="KOG0118">
    <property type="taxonomic scope" value="Eukaryota"/>
</dbReference>
<dbReference type="PROSITE" id="PS50102">
    <property type="entry name" value="RRM"/>
    <property type="match status" value="1"/>
</dbReference>
<evidence type="ECO:0000256" key="9">
    <source>
        <dbReference type="SAM" id="MobiDB-lite"/>
    </source>
</evidence>
<dbReference type="PANTHER" id="PTHR11176">
    <property type="entry name" value="BOULE-RELATED"/>
    <property type="match status" value="1"/>
</dbReference>
<dbReference type="RefSeq" id="XP_009009757.1">
    <property type="nucleotide sequence ID" value="XM_009011509.1"/>
</dbReference>
<accession>T1EP97</accession>
<reference evidence="12" key="3">
    <citation type="submission" date="2015-06" db="UniProtKB">
        <authorList>
            <consortium name="EnsemblMetazoa"/>
        </authorList>
    </citation>
    <scope>IDENTIFICATION</scope>
</reference>
<dbReference type="AlphaFoldDB" id="T1EP97"/>
<dbReference type="OrthoDB" id="762982at2759"/>
<feature type="compositionally biased region" description="Low complexity" evidence="9">
    <location>
        <begin position="452"/>
        <end position="473"/>
    </location>
</feature>
<keyword evidence="3" id="KW-0963">Cytoplasm</keyword>
<dbReference type="GO" id="GO:0030154">
    <property type="term" value="P:cell differentiation"/>
    <property type="evidence" value="ECO:0007669"/>
    <property type="project" value="UniProtKB-KW"/>
</dbReference>
<dbReference type="GO" id="GO:0003730">
    <property type="term" value="F:mRNA 3'-UTR binding"/>
    <property type="evidence" value="ECO:0000318"/>
    <property type="project" value="GO_Central"/>
</dbReference>
<evidence type="ECO:0000313" key="11">
    <source>
        <dbReference type="EMBL" id="ESO13037.1"/>
    </source>
</evidence>
<name>T1EP97_HELRO</name>
<feature type="domain" description="RRM" evidence="10">
    <location>
        <begin position="61"/>
        <end position="139"/>
    </location>
</feature>
<dbReference type="InterPro" id="IPR000504">
    <property type="entry name" value="RRM_dom"/>
</dbReference>
<dbReference type="SUPFAM" id="SSF54928">
    <property type="entry name" value="RNA-binding domain, RBD"/>
    <property type="match status" value="1"/>
</dbReference>
<dbReference type="PANTHER" id="PTHR11176:SF57">
    <property type="entry name" value="PROTEIN BOULE"/>
    <property type="match status" value="1"/>
</dbReference>
<sequence length="545" mass="58603">MCKDGAKAKARTYKKQNGENYQQKTSAFVSNSPTYLYDPTAKHFIDGLAQSAPTYGLLVPNRLFVGGLGGDVTESDLKSFFSSYGPIRHCKIMLDNNGMSKGYGFVTYACADDVEKLLKKEGEHVVYKDRKLNIGPAVRKQSVVPPMFAAAPTAAVAAPQATTAAAMTATSLLAGSNIVYINGVPCIMQGGVPPLASPLPTHQALSSTSPATTILPIPLHDGLAYSHGPPIVPNASQLVPGYSMVMFQPQYIANNSTSVESISVSNNNSSSNNSSMYLQTAQMNPLSVGNKIHYSESLSPGIHIDANTGLQHLLTNTANGPTTFIQGFMPQQQHPPQIQQHIHQQPQQHLMLPAAAALMKPSPSTTGLISAGIVDPSYFPQAPYIIQSQQSKSHFQQAQGELASHSFAAMDSIQNHQFIQHLQHKQQIAFAANESLPGHQVQFIELSQVMPNHNNNNNKNSSIHSNSSNNMHNDTATLATQQPKVAGVKRLLSQNVSTTTIQQAMTSFEAPAVKILAGQSQQRIITQAFNDNIDVVGNDASQQTD</sequence>
<reference evidence="11 13" key="2">
    <citation type="journal article" date="2013" name="Nature">
        <title>Insights into bilaterian evolution from three spiralian genomes.</title>
        <authorList>
            <person name="Simakov O."/>
            <person name="Marletaz F."/>
            <person name="Cho S.J."/>
            <person name="Edsinger-Gonzales E."/>
            <person name="Havlak P."/>
            <person name="Hellsten U."/>
            <person name="Kuo D.H."/>
            <person name="Larsson T."/>
            <person name="Lv J."/>
            <person name="Arendt D."/>
            <person name="Savage R."/>
            <person name="Osoegawa K."/>
            <person name="de Jong P."/>
            <person name="Grimwood J."/>
            <person name="Chapman J.A."/>
            <person name="Shapiro H."/>
            <person name="Aerts A."/>
            <person name="Otillar R.P."/>
            <person name="Terry A.Y."/>
            <person name="Boore J.L."/>
            <person name="Grigoriev I.V."/>
            <person name="Lindberg D.R."/>
            <person name="Seaver E.C."/>
            <person name="Weisblat D.A."/>
            <person name="Putnam N.H."/>
            <person name="Rokhsar D.S."/>
        </authorList>
    </citation>
    <scope>NUCLEOTIDE SEQUENCE</scope>
</reference>
<dbReference type="InParanoid" id="T1EP97"/>
<dbReference type="FunFam" id="3.30.70.330:FF:000167">
    <property type="entry name" value="protein boule-like isoform X1"/>
    <property type="match status" value="1"/>
</dbReference>
<dbReference type="GO" id="GO:0005737">
    <property type="term" value="C:cytoplasm"/>
    <property type="evidence" value="ECO:0000318"/>
    <property type="project" value="GO_Central"/>
</dbReference>